<dbReference type="Proteomes" id="UP001221898">
    <property type="component" value="Unassembled WGS sequence"/>
</dbReference>
<organism evidence="2 3">
    <name type="scientific">Aldrovandia affinis</name>
    <dbReference type="NCBI Taxonomy" id="143900"/>
    <lineage>
        <taxon>Eukaryota</taxon>
        <taxon>Metazoa</taxon>
        <taxon>Chordata</taxon>
        <taxon>Craniata</taxon>
        <taxon>Vertebrata</taxon>
        <taxon>Euteleostomi</taxon>
        <taxon>Actinopterygii</taxon>
        <taxon>Neopterygii</taxon>
        <taxon>Teleostei</taxon>
        <taxon>Notacanthiformes</taxon>
        <taxon>Halosauridae</taxon>
        <taxon>Aldrovandia</taxon>
    </lineage>
</organism>
<dbReference type="EMBL" id="JAINUG010000022">
    <property type="protein sequence ID" value="KAJ8411549.1"/>
    <property type="molecule type" value="Genomic_DNA"/>
</dbReference>
<name>A0AAD7SZB1_9TELE</name>
<protein>
    <submittedName>
        <fullName evidence="2">Uncharacterized protein</fullName>
    </submittedName>
</protein>
<evidence type="ECO:0000313" key="2">
    <source>
        <dbReference type="EMBL" id="KAJ8411549.1"/>
    </source>
</evidence>
<evidence type="ECO:0000313" key="3">
    <source>
        <dbReference type="Proteomes" id="UP001221898"/>
    </source>
</evidence>
<proteinExistence type="predicted"/>
<comment type="caution">
    <text evidence="2">The sequence shown here is derived from an EMBL/GenBank/DDBJ whole genome shotgun (WGS) entry which is preliminary data.</text>
</comment>
<feature type="region of interest" description="Disordered" evidence="1">
    <location>
        <begin position="1"/>
        <end position="27"/>
    </location>
</feature>
<gene>
    <name evidence="2" type="ORF">AAFF_G00163570</name>
</gene>
<dbReference type="AlphaFoldDB" id="A0AAD7SZB1"/>
<keyword evidence="3" id="KW-1185">Reference proteome</keyword>
<reference evidence="2" key="1">
    <citation type="journal article" date="2023" name="Science">
        <title>Genome structures resolve the early diversification of teleost fishes.</title>
        <authorList>
            <person name="Parey E."/>
            <person name="Louis A."/>
            <person name="Montfort J."/>
            <person name="Bouchez O."/>
            <person name="Roques C."/>
            <person name="Iampietro C."/>
            <person name="Lluch J."/>
            <person name="Castinel A."/>
            <person name="Donnadieu C."/>
            <person name="Desvignes T."/>
            <person name="Floi Bucao C."/>
            <person name="Jouanno E."/>
            <person name="Wen M."/>
            <person name="Mejri S."/>
            <person name="Dirks R."/>
            <person name="Jansen H."/>
            <person name="Henkel C."/>
            <person name="Chen W.J."/>
            <person name="Zahm M."/>
            <person name="Cabau C."/>
            <person name="Klopp C."/>
            <person name="Thompson A.W."/>
            <person name="Robinson-Rechavi M."/>
            <person name="Braasch I."/>
            <person name="Lecointre G."/>
            <person name="Bobe J."/>
            <person name="Postlethwait J.H."/>
            <person name="Berthelot C."/>
            <person name="Roest Crollius H."/>
            <person name="Guiguen Y."/>
        </authorList>
    </citation>
    <scope>NUCLEOTIDE SEQUENCE</scope>
    <source>
        <strain evidence="2">NC1722</strain>
    </source>
</reference>
<evidence type="ECO:0000256" key="1">
    <source>
        <dbReference type="SAM" id="MobiDB-lite"/>
    </source>
</evidence>
<feature type="compositionally biased region" description="Polar residues" evidence="1">
    <location>
        <begin position="1"/>
        <end position="11"/>
    </location>
</feature>
<sequence length="171" mass="18610">MLHNSQASERQGLSGESGGRIPPESATCLCGEKKTSTGDGEAIFHGTAVRGEQMGVVRAGCRSPASSASPNDGVHLLFYCHSWSRFPISPTAAGAPVSAHRSPRLITLMNFFLRSARTRTSFETVWPCVASGDLFAPTQGRGWGWGRRVTEEQCVTPVWWRFSLLRTSQRA</sequence>
<accession>A0AAD7SZB1</accession>